<sequence>MIITRWLRQNAVACSPRSASTCLKEFKQLVSEQCRCRKTYHGWPPEDRIPIARGTIPPLERGIFVMNRTLKDGLRTEPTLVLTCGTKPMLMLNSTEFEAFVERLPWIKEQMNEFYKLI</sequence>
<gene>
    <name evidence="1" type="ORF">X943_003498</name>
</gene>
<dbReference type="EMBL" id="JAHBMH010000073">
    <property type="protein sequence ID" value="KAK1933403.1"/>
    <property type="molecule type" value="Genomic_DNA"/>
</dbReference>
<protein>
    <submittedName>
        <fullName evidence="1">Uncharacterized protein</fullName>
    </submittedName>
</protein>
<keyword evidence="2" id="KW-1185">Reference proteome</keyword>
<evidence type="ECO:0000313" key="2">
    <source>
        <dbReference type="Proteomes" id="UP001195914"/>
    </source>
</evidence>
<proteinExistence type="predicted"/>
<comment type="caution">
    <text evidence="1">The sequence shown here is derived from an EMBL/GenBank/DDBJ whole genome shotgun (WGS) entry which is preliminary data.</text>
</comment>
<name>A0AAD9G7Q6_BABDI</name>
<reference evidence="1" key="1">
    <citation type="journal article" date="2014" name="Nucleic Acids Res.">
        <title>The evolutionary dynamics of variant antigen genes in Babesia reveal a history of genomic innovation underlying host-parasite interaction.</title>
        <authorList>
            <person name="Jackson A.P."/>
            <person name="Otto T.D."/>
            <person name="Darby A."/>
            <person name="Ramaprasad A."/>
            <person name="Xia D."/>
            <person name="Echaide I.E."/>
            <person name="Farber M."/>
            <person name="Gahlot S."/>
            <person name="Gamble J."/>
            <person name="Gupta D."/>
            <person name="Gupta Y."/>
            <person name="Jackson L."/>
            <person name="Malandrin L."/>
            <person name="Malas T.B."/>
            <person name="Moussa E."/>
            <person name="Nair M."/>
            <person name="Reid A.J."/>
            <person name="Sanders M."/>
            <person name="Sharma J."/>
            <person name="Tracey A."/>
            <person name="Quail M.A."/>
            <person name="Weir W."/>
            <person name="Wastling J.M."/>
            <person name="Hall N."/>
            <person name="Willadsen P."/>
            <person name="Lingelbach K."/>
            <person name="Shiels B."/>
            <person name="Tait A."/>
            <person name="Berriman M."/>
            <person name="Allred D.R."/>
            <person name="Pain A."/>
        </authorList>
    </citation>
    <scope>NUCLEOTIDE SEQUENCE</scope>
    <source>
        <strain evidence="1">1802A</strain>
    </source>
</reference>
<dbReference type="Proteomes" id="UP001195914">
    <property type="component" value="Unassembled WGS sequence"/>
</dbReference>
<dbReference type="AlphaFoldDB" id="A0AAD9G7Q6"/>
<reference evidence="1" key="2">
    <citation type="submission" date="2021-05" db="EMBL/GenBank/DDBJ databases">
        <authorList>
            <person name="Pain A."/>
        </authorList>
    </citation>
    <scope>NUCLEOTIDE SEQUENCE</scope>
    <source>
        <strain evidence="1">1802A</strain>
    </source>
</reference>
<organism evidence="1 2">
    <name type="scientific">Babesia divergens</name>
    <dbReference type="NCBI Taxonomy" id="32595"/>
    <lineage>
        <taxon>Eukaryota</taxon>
        <taxon>Sar</taxon>
        <taxon>Alveolata</taxon>
        <taxon>Apicomplexa</taxon>
        <taxon>Aconoidasida</taxon>
        <taxon>Piroplasmida</taxon>
        <taxon>Babesiidae</taxon>
        <taxon>Babesia</taxon>
    </lineage>
</organism>
<evidence type="ECO:0000313" key="1">
    <source>
        <dbReference type="EMBL" id="KAK1933403.1"/>
    </source>
</evidence>
<accession>A0AAD9G7Q6</accession>